<sequence length="402" mass="43489">MENILAQAKKVAEEAEVFMVTSEETPVQFEANRLKHIQSKQSSSVALRIIRQGRIGYATTTELDNYQSLVNNAVETARFGMPAKFELPPPTSYPPVEAYDPDVESVSVEEMIRLGEELIATVRGHTPDIVCEAEVTKGIISIRIINSRGGQANYRKSIFSLGIEGNLVRNTDMLFVGESESSCHPLLESKAVAETVLHQLELAKNRAEVSSQPLPVIFTPNGVASALILPLMTAFNGKTVLEGASPIGNRLGQQVFDKKLWLWDDPTIAYCPGSRPCDDEGIPSQRTPLIEQGTVAHFLYDLQTAALAHTRSTGNGSRSRGGLPTPSPSAFIIAPGTTTLDDMVNDIKQGLVIEHLMGAGQGNILGGDFSGNVLLGYKVESGKIVGRVKDTMVSGNIYQLLK</sequence>
<dbReference type="InterPro" id="IPR047657">
    <property type="entry name" value="PmbA"/>
</dbReference>
<dbReference type="Gene3D" id="3.30.2290.10">
    <property type="entry name" value="PmbA/TldD superfamily"/>
    <property type="match status" value="1"/>
</dbReference>
<dbReference type="AlphaFoldDB" id="X1GH39"/>
<dbReference type="Pfam" id="PF01523">
    <property type="entry name" value="PmbA_TldD_1st"/>
    <property type="match status" value="1"/>
</dbReference>
<evidence type="ECO:0000313" key="3">
    <source>
        <dbReference type="EMBL" id="GAH40929.1"/>
    </source>
</evidence>
<dbReference type="Pfam" id="PF19289">
    <property type="entry name" value="PmbA_TldD_3rd"/>
    <property type="match status" value="1"/>
</dbReference>
<evidence type="ECO:0000259" key="2">
    <source>
        <dbReference type="Pfam" id="PF19289"/>
    </source>
</evidence>
<protein>
    <recommendedName>
        <fullName evidence="4">TldD/PmbA family protein</fullName>
    </recommendedName>
</protein>
<dbReference type="PANTHER" id="PTHR43421">
    <property type="entry name" value="METALLOPROTEASE PMBA"/>
    <property type="match status" value="1"/>
</dbReference>
<feature type="domain" description="Metalloprotease TldD/E N-terminal" evidence="1">
    <location>
        <begin position="15"/>
        <end position="77"/>
    </location>
</feature>
<dbReference type="GO" id="GO:0005829">
    <property type="term" value="C:cytosol"/>
    <property type="evidence" value="ECO:0007669"/>
    <property type="project" value="TreeGrafter"/>
</dbReference>
<dbReference type="PANTHER" id="PTHR43421:SF1">
    <property type="entry name" value="METALLOPROTEASE PMBA"/>
    <property type="match status" value="1"/>
</dbReference>
<dbReference type="EMBL" id="BARU01005756">
    <property type="protein sequence ID" value="GAH40929.1"/>
    <property type="molecule type" value="Genomic_DNA"/>
</dbReference>
<dbReference type="GO" id="GO:0008237">
    <property type="term" value="F:metallopeptidase activity"/>
    <property type="evidence" value="ECO:0007669"/>
    <property type="project" value="InterPro"/>
</dbReference>
<feature type="domain" description="Metalloprotease TldD/E C-terminal" evidence="2">
    <location>
        <begin position="213"/>
        <end position="402"/>
    </location>
</feature>
<dbReference type="SUPFAM" id="SSF111283">
    <property type="entry name" value="Putative modulator of DNA gyrase, PmbA/TldD"/>
    <property type="match status" value="1"/>
</dbReference>
<dbReference type="InterPro" id="IPR002510">
    <property type="entry name" value="Metalloprtase-TldD/E_N"/>
</dbReference>
<organism evidence="3">
    <name type="scientific">marine sediment metagenome</name>
    <dbReference type="NCBI Taxonomy" id="412755"/>
    <lineage>
        <taxon>unclassified sequences</taxon>
        <taxon>metagenomes</taxon>
        <taxon>ecological metagenomes</taxon>
    </lineage>
</organism>
<dbReference type="InterPro" id="IPR035068">
    <property type="entry name" value="TldD/PmbA_N"/>
</dbReference>
<gene>
    <name evidence="3" type="ORF">S03H2_11268</name>
</gene>
<proteinExistence type="predicted"/>
<evidence type="ECO:0000259" key="1">
    <source>
        <dbReference type="Pfam" id="PF01523"/>
    </source>
</evidence>
<accession>X1GH39</accession>
<feature type="non-terminal residue" evidence="3">
    <location>
        <position position="402"/>
    </location>
</feature>
<reference evidence="3" key="1">
    <citation type="journal article" date="2014" name="Front. Microbiol.">
        <title>High frequency of phylogenetically diverse reductive dehalogenase-homologous genes in deep subseafloor sedimentary metagenomes.</title>
        <authorList>
            <person name="Kawai M."/>
            <person name="Futagami T."/>
            <person name="Toyoda A."/>
            <person name="Takaki Y."/>
            <person name="Nishi S."/>
            <person name="Hori S."/>
            <person name="Arai W."/>
            <person name="Tsubouchi T."/>
            <person name="Morono Y."/>
            <person name="Uchiyama I."/>
            <person name="Ito T."/>
            <person name="Fujiyama A."/>
            <person name="Inagaki F."/>
            <person name="Takami H."/>
        </authorList>
    </citation>
    <scope>NUCLEOTIDE SEQUENCE</scope>
    <source>
        <strain evidence="3">Expedition CK06-06</strain>
    </source>
</reference>
<comment type="caution">
    <text evidence="3">The sequence shown here is derived from an EMBL/GenBank/DDBJ whole genome shotgun (WGS) entry which is preliminary data.</text>
</comment>
<name>X1GH39_9ZZZZ</name>
<dbReference type="InterPro" id="IPR045569">
    <property type="entry name" value="Metalloprtase-TldD/E_C"/>
</dbReference>
<dbReference type="GO" id="GO:0006508">
    <property type="term" value="P:proteolysis"/>
    <property type="evidence" value="ECO:0007669"/>
    <property type="project" value="InterPro"/>
</dbReference>
<dbReference type="InterPro" id="IPR036059">
    <property type="entry name" value="TldD/PmbA_sf"/>
</dbReference>
<evidence type="ECO:0008006" key="4">
    <source>
        <dbReference type="Google" id="ProtNLM"/>
    </source>
</evidence>